<keyword evidence="5" id="KW-0539">Nucleus</keyword>
<dbReference type="PANTHER" id="PTHR31442:SF29">
    <property type="entry name" value="HOMEODOMAIN-LIKE SUPERFAMILY PROTEIN"/>
    <property type="match status" value="1"/>
</dbReference>
<dbReference type="Proteomes" id="UP000652761">
    <property type="component" value="Unassembled WGS sequence"/>
</dbReference>
<evidence type="ECO:0000256" key="1">
    <source>
        <dbReference type="ARBA" id="ARBA00004123"/>
    </source>
</evidence>
<reference evidence="8" key="1">
    <citation type="submission" date="2017-07" db="EMBL/GenBank/DDBJ databases">
        <title>Taro Niue Genome Assembly and Annotation.</title>
        <authorList>
            <person name="Atibalentja N."/>
            <person name="Keating K."/>
            <person name="Fields C.J."/>
        </authorList>
    </citation>
    <scope>NUCLEOTIDE SEQUENCE</scope>
    <source>
        <strain evidence="8">Niue_2</strain>
        <tissue evidence="8">Leaf</tissue>
    </source>
</reference>
<dbReference type="GO" id="GO:0003677">
    <property type="term" value="F:DNA binding"/>
    <property type="evidence" value="ECO:0007669"/>
    <property type="project" value="UniProtKB-KW"/>
</dbReference>
<evidence type="ECO:0000256" key="4">
    <source>
        <dbReference type="ARBA" id="ARBA00023163"/>
    </source>
</evidence>
<dbReference type="InterPro" id="IPR044841">
    <property type="entry name" value="LUX/BOA-like"/>
</dbReference>
<evidence type="ECO:0000256" key="2">
    <source>
        <dbReference type="ARBA" id="ARBA00023015"/>
    </source>
</evidence>
<feature type="compositionally biased region" description="Low complexity" evidence="6">
    <location>
        <begin position="251"/>
        <end position="264"/>
    </location>
</feature>
<proteinExistence type="predicted"/>
<keyword evidence="4" id="KW-0804">Transcription</keyword>
<evidence type="ECO:0000259" key="7">
    <source>
        <dbReference type="PROSITE" id="PS51294"/>
    </source>
</evidence>
<dbReference type="SUPFAM" id="SSF46689">
    <property type="entry name" value="Homeodomain-like"/>
    <property type="match status" value="1"/>
</dbReference>
<keyword evidence="2" id="KW-0805">Transcription regulation</keyword>
<dbReference type="InterPro" id="IPR006447">
    <property type="entry name" value="Myb_dom_plants"/>
</dbReference>
<dbReference type="OrthoDB" id="60033at2759"/>
<feature type="region of interest" description="Disordered" evidence="6">
    <location>
        <begin position="221"/>
        <end position="318"/>
    </location>
</feature>
<evidence type="ECO:0000256" key="5">
    <source>
        <dbReference type="ARBA" id="ARBA00023242"/>
    </source>
</evidence>
<dbReference type="Pfam" id="PF00249">
    <property type="entry name" value="Myb_DNA-binding"/>
    <property type="match status" value="1"/>
</dbReference>
<sequence>MAGERFPPATDNPPASTSSTTASLLTSCPGIGSPSPDDPPGQLRHHRVCPVARSATMQARVASNDLEDEGQRRGGGGVAALAAVSDEEDGAHGALAQHPQCRQLLRCRCCLLPMRKAKMTADQMRGGQERRRRDRRKRTARKWLPRFLVRCGPDAAEWSELASRTDSIRCGGVGEGGGGVSAGMREEDSNWFARWEEELPTPEELMPLSQSLITPDLALAFDIPTSPTSPSSPTPLPVNPSRRHHHHQPHLSHPSTPPHLLSSLHLHHDSQSLPPSSHQLPPLQPDFDSSEMGNGGGGGTGSVGAPGEEPARTLKRPRLVWTPQLHKRFVDAVAHLGIKNAVPKTIMQLMNVEGLTRENVASHLQKYRLYLKRMQGLSSGGAGAGAGGPVSAADSATDHLFASAPVPHHFLSRGPASGAGIHGGGAGGPEQFMPFVQVAALQHHQQMAAAAAAAAAHQQQQYYHQRHMGHIGSPPGGGFERGYLTRQQQPGIQMMVAPGGTATGPSPPAASYAEDSESGAELPALSFCVRPGVADCRFQLLRQVERQSASLSSRQAVRQSASASSGCSHRVRLVVLSPGGVCEVAAPAWLGVVRISHLCLLHRCIRVLGYIARLLRLESLTVSVKVSYRFKSFLVDFGVSGQSWTPCMSVDEFPRAPVVNIKIGNNYIIS</sequence>
<name>A0A843W103_COLES</name>
<accession>A0A843W103</accession>
<dbReference type="InterPro" id="IPR009057">
    <property type="entry name" value="Homeodomain-like_sf"/>
</dbReference>
<dbReference type="PROSITE" id="PS51257">
    <property type="entry name" value="PROKAR_LIPOPROTEIN"/>
    <property type="match status" value="1"/>
</dbReference>
<dbReference type="EMBL" id="NMUH01002516">
    <property type="protein sequence ID" value="MQM00458.1"/>
    <property type="molecule type" value="Genomic_DNA"/>
</dbReference>
<organism evidence="8 9">
    <name type="scientific">Colocasia esculenta</name>
    <name type="common">Wild taro</name>
    <name type="synonym">Arum esculentum</name>
    <dbReference type="NCBI Taxonomy" id="4460"/>
    <lineage>
        <taxon>Eukaryota</taxon>
        <taxon>Viridiplantae</taxon>
        <taxon>Streptophyta</taxon>
        <taxon>Embryophyta</taxon>
        <taxon>Tracheophyta</taxon>
        <taxon>Spermatophyta</taxon>
        <taxon>Magnoliopsida</taxon>
        <taxon>Liliopsida</taxon>
        <taxon>Araceae</taxon>
        <taxon>Aroideae</taxon>
        <taxon>Colocasieae</taxon>
        <taxon>Colocasia</taxon>
    </lineage>
</organism>
<dbReference type="AlphaFoldDB" id="A0A843W103"/>
<feature type="region of interest" description="Disordered" evidence="6">
    <location>
        <begin position="1"/>
        <end position="45"/>
    </location>
</feature>
<evidence type="ECO:0000256" key="3">
    <source>
        <dbReference type="ARBA" id="ARBA00023125"/>
    </source>
</evidence>
<dbReference type="GO" id="GO:0003700">
    <property type="term" value="F:DNA-binding transcription factor activity"/>
    <property type="evidence" value="ECO:0007669"/>
    <property type="project" value="InterPro"/>
</dbReference>
<dbReference type="InterPro" id="IPR001005">
    <property type="entry name" value="SANT/Myb"/>
</dbReference>
<evidence type="ECO:0000256" key="6">
    <source>
        <dbReference type="SAM" id="MobiDB-lite"/>
    </source>
</evidence>
<comment type="caution">
    <text evidence="8">The sequence shown here is derived from an EMBL/GenBank/DDBJ whole genome shotgun (WGS) entry which is preliminary data.</text>
</comment>
<dbReference type="FunFam" id="1.10.10.60:FF:000007">
    <property type="entry name" value="Two-component response regulator"/>
    <property type="match status" value="1"/>
</dbReference>
<dbReference type="PROSITE" id="PS51294">
    <property type="entry name" value="HTH_MYB"/>
    <property type="match status" value="1"/>
</dbReference>
<gene>
    <name evidence="8" type="ORF">Taro_033193</name>
</gene>
<dbReference type="Gene3D" id="1.10.10.60">
    <property type="entry name" value="Homeodomain-like"/>
    <property type="match status" value="1"/>
</dbReference>
<feature type="compositionally biased region" description="Basic residues" evidence="6">
    <location>
        <begin position="241"/>
        <end position="250"/>
    </location>
</feature>
<feature type="compositionally biased region" description="Low complexity" evidence="6">
    <location>
        <begin position="7"/>
        <end position="35"/>
    </location>
</feature>
<comment type="subcellular location">
    <subcellularLocation>
        <location evidence="1">Nucleus</location>
    </subcellularLocation>
</comment>
<dbReference type="NCBIfam" id="TIGR01557">
    <property type="entry name" value="myb_SHAQKYF"/>
    <property type="match status" value="1"/>
</dbReference>
<dbReference type="GO" id="GO:0005634">
    <property type="term" value="C:nucleus"/>
    <property type="evidence" value="ECO:0007669"/>
    <property type="project" value="UniProtKB-SubCell"/>
</dbReference>
<evidence type="ECO:0000313" key="9">
    <source>
        <dbReference type="Proteomes" id="UP000652761"/>
    </source>
</evidence>
<evidence type="ECO:0000313" key="8">
    <source>
        <dbReference type="EMBL" id="MQM00458.1"/>
    </source>
</evidence>
<feature type="compositionally biased region" description="Gly residues" evidence="6">
    <location>
        <begin position="293"/>
        <end position="304"/>
    </location>
</feature>
<dbReference type="InterPro" id="IPR017930">
    <property type="entry name" value="Myb_dom"/>
</dbReference>
<keyword evidence="3" id="KW-0238">DNA-binding</keyword>
<keyword evidence="9" id="KW-1185">Reference proteome</keyword>
<feature type="compositionally biased region" description="Low complexity" evidence="6">
    <location>
        <begin position="271"/>
        <end position="281"/>
    </location>
</feature>
<feature type="domain" description="HTH myb-type" evidence="7">
    <location>
        <begin position="321"/>
        <end position="372"/>
    </location>
</feature>
<dbReference type="PANTHER" id="PTHR31442">
    <property type="entry name" value="HOMEODOMAIN-LIKE SUPERFAMILY PROTEIN-RELATED"/>
    <property type="match status" value="1"/>
</dbReference>
<protein>
    <recommendedName>
        <fullName evidence="7">HTH myb-type domain-containing protein</fullName>
    </recommendedName>
</protein>